<evidence type="ECO:0000256" key="1">
    <source>
        <dbReference type="ARBA" id="ARBA00007381"/>
    </source>
</evidence>
<evidence type="ECO:0000313" key="11">
    <source>
        <dbReference type="Proteomes" id="UP000177987"/>
    </source>
</evidence>
<evidence type="ECO:0000256" key="2">
    <source>
        <dbReference type="ARBA" id="ARBA00022553"/>
    </source>
</evidence>
<sequence>MAKILGIDLGTTNSAMAIIEGGEPRIVENIEGARTTPSVIATSKGGERLVGLLAKRQAVTNPQNTLFGIKRLIGHSFEDEGVQRDKKNAAFGIERSTDGSVMVKMGDRQYRPEEISAMVLQKLKADAEAKLGEKITEAVITVPAYFNDSQRQATKDAGQIAGFDVKRIINEPTAAALAYGFNKKKDEKIVVYDFGGGTFDVSVLEVGDDVIEVKSTDGDVHMGGEDIDQKIIRWIADEFKKESGIDVSTDVLALQRLKEAAEKAKHELSTTPDAEVNIPFITSDASGPKHLQLKLSRAKLEELASEYIQKSIEITKRALAASPFKKEDINEIIMVGGQTRMPAIINAVKELFGKEPNRSINPDEVVAIGAAIQAGILQGDVKDILLLDVIPLSLGIETFGNVASKLIEKNTTIPASRSQIFSTAADNQTSVEIHVVQGERPMAPDNKSLGRFVLDGIPTAPRGIPQVEVTFDVDANGILQVKAKEKTTGKEQSIRIEASSGLSKDDIARMTKEAEMNAEEDAKKHDAAETKNTLEQMIYTAEKELRENGDKVSAELKASVESKLATAKTAGAGTDLEAMKTAGVELSTELSKIGEEMMKNAPQEGAPQTPSDTPEGNVRDAEFTEGDDKK</sequence>
<dbReference type="Pfam" id="PF00012">
    <property type="entry name" value="HSP70"/>
    <property type="match status" value="1"/>
</dbReference>
<dbReference type="InterPro" id="IPR013126">
    <property type="entry name" value="Hsp_70_fam"/>
</dbReference>
<proteinExistence type="evidence at transcript level"/>
<keyword evidence="5 7" id="KW-0346">Stress response</keyword>
<keyword evidence="4 7" id="KW-0067">ATP-binding</keyword>
<dbReference type="FunFam" id="3.30.420.40:FF:000004">
    <property type="entry name" value="Molecular chaperone DnaK"/>
    <property type="match status" value="1"/>
</dbReference>
<dbReference type="Gene3D" id="3.90.640.10">
    <property type="entry name" value="Actin, Chain A, domain 4"/>
    <property type="match status" value="1"/>
</dbReference>
<comment type="caution">
    <text evidence="10">The sequence shown here is derived from an EMBL/GenBank/DDBJ whole genome shotgun (WGS) entry which is preliminary data.</text>
</comment>
<dbReference type="InterPro" id="IPR029048">
    <property type="entry name" value="HSP70_C_sf"/>
</dbReference>
<dbReference type="FunFam" id="2.60.34.10:FF:000014">
    <property type="entry name" value="Chaperone protein DnaK HSP70"/>
    <property type="match status" value="1"/>
</dbReference>
<evidence type="ECO:0000256" key="3">
    <source>
        <dbReference type="ARBA" id="ARBA00022741"/>
    </source>
</evidence>
<comment type="induction">
    <text evidence="7">By stress conditions e.g. heat shock.</text>
</comment>
<dbReference type="NCBIfam" id="NF001413">
    <property type="entry name" value="PRK00290.1"/>
    <property type="match status" value="1"/>
</dbReference>
<comment type="similarity">
    <text evidence="1 7 8">Belongs to the heat shock protein 70 family.</text>
</comment>
<dbReference type="Gene3D" id="1.20.1270.10">
    <property type="match status" value="1"/>
</dbReference>
<dbReference type="PROSITE" id="PS00297">
    <property type="entry name" value="HSP70_1"/>
    <property type="match status" value="1"/>
</dbReference>
<dbReference type="InterPro" id="IPR043129">
    <property type="entry name" value="ATPase_NBD"/>
</dbReference>
<dbReference type="AlphaFoldDB" id="A0A1G2SEA6"/>
<feature type="compositionally biased region" description="Basic and acidic residues" evidence="9">
    <location>
        <begin position="617"/>
        <end position="630"/>
    </location>
</feature>
<evidence type="ECO:0000256" key="6">
    <source>
        <dbReference type="ARBA" id="ARBA00023186"/>
    </source>
</evidence>
<organism evidence="10 11">
    <name type="scientific">Candidatus Yonathbacteria bacterium RIFCSPLOWO2_01_FULL_47_33b</name>
    <dbReference type="NCBI Taxonomy" id="1802727"/>
    <lineage>
        <taxon>Bacteria</taxon>
        <taxon>Candidatus Yonathiibacteriota</taxon>
    </lineage>
</organism>
<dbReference type="FunFam" id="1.20.1270.10:FF:000001">
    <property type="entry name" value="Molecular chaperone DnaK"/>
    <property type="match status" value="1"/>
</dbReference>
<evidence type="ECO:0000256" key="8">
    <source>
        <dbReference type="RuleBase" id="RU003322"/>
    </source>
</evidence>
<dbReference type="PANTHER" id="PTHR19375">
    <property type="entry name" value="HEAT SHOCK PROTEIN 70KDA"/>
    <property type="match status" value="1"/>
</dbReference>
<reference evidence="10 11" key="1">
    <citation type="journal article" date="2016" name="Nat. Commun.">
        <title>Thousands of microbial genomes shed light on interconnected biogeochemical processes in an aquifer system.</title>
        <authorList>
            <person name="Anantharaman K."/>
            <person name="Brown C.T."/>
            <person name="Hug L.A."/>
            <person name="Sharon I."/>
            <person name="Castelle C.J."/>
            <person name="Probst A.J."/>
            <person name="Thomas B.C."/>
            <person name="Singh A."/>
            <person name="Wilkins M.J."/>
            <person name="Karaoz U."/>
            <person name="Brodie E.L."/>
            <person name="Williams K.H."/>
            <person name="Hubbard S.S."/>
            <person name="Banfield J.F."/>
        </authorList>
    </citation>
    <scope>NUCLEOTIDE SEQUENCE [LARGE SCALE GENOMIC DNA]</scope>
</reference>
<dbReference type="STRING" id="1802727.A2937_02980"/>
<evidence type="ECO:0000256" key="7">
    <source>
        <dbReference type="HAMAP-Rule" id="MF_00332"/>
    </source>
</evidence>
<dbReference type="GO" id="GO:0005524">
    <property type="term" value="F:ATP binding"/>
    <property type="evidence" value="ECO:0007669"/>
    <property type="project" value="UniProtKB-UniRule"/>
</dbReference>
<dbReference type="InterPro" id="IPR029047">
    <property type="entry name" value="HSP70_peptide-bd_sf"/>
</dbReference>
<dbReference type="PROSITE" id="PS00329">
    <property type="entry name" value="HSP70_2"/>
    <property type="match status" value="1"/>
</dbReference>
<dbReference type="SUPFAM" id="SSF100934">
    <property type="entry name" value="Heat shock protein 70kD (HSP70), C-terminal subdomain"/>
    <property type="match status" value="1"/>
</dbReference>
<dbReference type="Gene3D" id="2.60.34.10">
    <property type="entry name" value="Substrate Binding Domain Of DNAk, Chain A, domain 1"/>
    <property type="match status" value="1"/>
</dbReference>
<evidence type="ECO:0000313" key="10">
    <source>
        <dbReference type="EMBL" id="OHA82771.1"/>
    </source>
</evidence>
<dbReference type="Proteomes" id="UP000177987">
    <property type="component" value="Unassembled WGS sequence"/>
</dbReference>
<dbReference type="CDD" id="cd10234">
    <property type="entry name" value="ASKHA_NBD_HSP70_DnaK-like"/>
    <property type="match status" value="1"/>
</dbReference>
<comment type="function">
    <text evidence="7">Acts as a chaperone.</text>
</comment>
<keyword evidence="2 7" id="KW-0597">Phosphoprotein</keyword>
<dbReference type="Gene3D" id="3.30.420.40">
    <property type="match status" value="2"/>
</dbReference>
<dbReference type="PRINTS" id="PR00301">
    <property type="entry name" value="HEATSHOCK70"/>
</dbReference>
<evidence type="ECO:0000256" key="4">
    <source>
        <dbReference type="ARBA" id="ARBA00022840"/>
    </source>
</evidence>
<dbReference type="SUPFAM" id="SSF100920">
    <property type="entry name" value="Heat shock protein 70kD (HSP70), peptide-binding domain"/>
    <property type="match status" value="1"/>
</dbReference>
<feature type="region of interest" description="Disordered" evidence="9">
    <location>
        <begin position="591"/>
        <end position="630"/>
    </location>
</feature>
<dbReference type="GO" id="GO:0051082">
    <property type="term" value="F:unfolded protein binding"/>
    <property type="evidence" value="ECO:0007669"/>
    <property type="project" value="InterPro"/>
</dbReference>
<gene>
    <name evidence="7" type="primary">dnaK</name>
    <name evidence="10" type="ORF">A2937_02980</name>
</gene>
<protein>
    <recommendedName>
        <fullName evidence="7">Chaperone protein DnaK</fullName>
    </recommendedName>
    <alternativeName>
        <fullName evidence="7">HSP70</fullName>
    </alternativeName>
    <alternativeName>
        <fullName evidence="7">Heat shock 70 kDa protein</fullName>
    </alternativeName>
    <alternativeName>
        <fullName evidence="7">Heat shock protein 70</fullName>
    </alternativeName>
</protein>
<dbReference type="NCBIfam" id="TIGR02350">
    <property type="entry name" value="prok_dnaK"/>
    <property type="match status" value="1"/>
</dbReference>
<evidence type="ECO:0000256" key="9">
    <source>
        <dbReference type="SAM" id="MobiDB-lite"/>
    </source>
</evidence>
<name>A0A1G2SEA6_9BACT</name>
<dbReference type="FunFam" id="3.90.640.10:FF:000003">
    <property type="entry name" value="Molecular chaperone DnaK"/>
    <property type="match status" value="1"/>
</dbReference>
<dbReference type="GO" id="GO:0140662">
    <property type="term" value="F:ATP-dependent protein folding chaperone"/>
    <property type="evidence" value="ECO:0007669"/>
    <property type="project" value="InterPro"/>
</dbReference>
<dbReference type="SUPFAM" id="SSF53067">
    <property type="entry name" value="Actin-like ATPase domain"/>
    <property type="match status" value="2"/>
</dbReference>
<feature type="modified residue" description="Phosphothreonine; by autocatalysis" evidence="7">
    <location>
        <position position="198"/>
    </location>
</feature>
<dbReference type="InterPro" id="IPR012725">
    <property type="entry name" value="Chaperone_DnaK"/>
</dbReference>
<keyword evidence="6 7" id="KW-0143">Chaperone</keyword>
<evidence type="ECO:0000256" key="5">
    <source>
        <dbReference type="ARBA" id="ARBA00023016"/>
    </source>
</evidence>
<keyword evidence="3 7" id="KW-0547">Nucleotide-binding</keyword>
<dbReference type="EMBL" id="MHUW01000022">
    <property type="protein sequence ID" value="OHA82771.1"/>
    <property type="molecule type" value="Genomic_DNA"/>
</dbReference>
<dbReference type="InterPro" id="IPR018181">
    <property type="entry name" value="Heat_shock_70_CS"/>
</dbReference>
<dbReference type="HAMAP" id="MF_00332">
    <property type="entry name" value="DnaK"/>
    <property type="match status" value="1"/>
</dbReference>
<accession>A0A1G2SEA6</accession>